<reference evidence="2" key="1">
    <citation type="submission" date="2024-02" db="EMBL/GenBank/DDBJ databases">
        <authorList>
            <consortium name="ELIXIR-Norway"/>
            <consortium name="Elixir Norway"/>
        </authorList>
    </citation>
    <scope>NUCLEOTIDE SEQUENCE</scope>
</reference>
<dbReference type="EMBL" id="OZ019910">
    <property type="protein sequence ID" value="CAK9211664.1"/>
    <property type="molecule type" value="Genomic_DNA"/>
</dbReference>
<accession>A0ABP0U3E7</accession>
<keyword evidence="3" id="KW-1185">Reference proteome</keyword>
<evidence type="ECO:0000256" key="1">
    <source>
        <dbReference type="SAM" id="MobiDB-lite"/>
    </source>
</evidence>
<organism evidence="2 3">
    <name type="scientific">Sphagnum troendelagicum</name>
    <dbReference type="NCBI Taxonomy" id="128251"/>
    <lineage>
        <taxon>Eukaryota</taxon>
        <taxon>Viridiplantae</taxon>
        <taxon>Streptophyta</taxon>
        <taxon>Embryophyta</taxon>
        <taxon>Bryophyta</taxon>
        <taxon>Sphagnophytina</taxon>
        <taxon>Sphagnopsida</taxon>
        <taxon>Sphagnales</taxon>
        <taxon>Sphagnaceae</taxon>
        <taxon>Sphagnum</taxon>
    </lineage>
</organism>
<feature type="region of interest" description="Disordered" evidence="1">
    <location>
        <begin position="1"/>
        <end position="59"/>
    </location>
</feature>
<proteinExistence type="predicted"/>
<feature type="compositionally biased region" description="Basic and acidic residues" evidence="1">
    <location>
        <begin position="35"/>
        <end position="59"/>
    </location>
</feature>
<protein>
    <submittedName>
        <fullName evidence="2">Uncharacterized protein</fullName>
    </submittedName>
</protein>
<sequence length="294" mass="34359">MDADSLHRTPQLSPRAFRQNCDLLDDGNHNSRPRKTNDHRDTYNTNHDNDHDINDHDSMKYYDQYGGGDHDVGKDDNNYESNYRNGHEFDDHVNNRYEVDHGAQGHDQFGRNYNEQGKGTSFGQNIVHKPPMTWIDRRAFNLGDACAPPPDWKNHPILNQVGSGDEQAYRQSRLEDWLTVGHRRHPNEKFGQYIWRASAVANSELKQRKKQCFADEYTNSIDKFVMRLFYGMKLRLERSESVILSVDEETFVLGLLREECEVLYKSGQLYPNQKHLTQTMSPDLQSTSRYNFQN</sequence>
<evidence type="ECO:0000313" key="2">
    <source>
        <dbReference type="EMBL" id="CAK9211664.1"/>
    </source>
</evidence>
<dbReference type="Proteomes" id="UP001497512">
    <property type="component" value="Chromosome 18"/>
</dbReference>
<name>A0ABP0U3E7_9BRYO</name>
<evidence type="ECO:0000313" key="3">
    <source>
        <dbReference type="Proteomes" id="UP001497512"/>
    </source>
</evidence>
<gene>
    <name evidence="2" type="ORF">CSSPTR1EN2_LOCUS10894</name>
</gene>